<dbReference type="PANTHER" id="PTHR30461">
    <property type="entry name" value="DNA-INVERTASE FROM LAMBDOID PROPHAGE"/>
    <property type="match status" value="1"/>
</dbReference>
<dbReference type="InterPro" id="IPR006118">
    <property type="entry name" value="Recombinase_CS"/>
</dbReference>
<feature type="active site" description="O-(5'-phospho-DNA)-serine intermediate" evidence="5 6">
    <location>
        <position position="9"/>
    </location>
</feature>
<dbReference type="Gene3D" id="1.10.10.10">
    <property type="entry name" value="Winged helix-like DNA-binding domain superfamily/Winged helix DNA-binding domain"/>
    <property type="match status" value="1"/>
</dbReference>
<dbReference type="InterPro" id="IPR050639">
    <property type="entry name" value="SSR_resolvase"/>
</dbReference>
<evidence type="ECO:0000313" key="8">
    <source>
        <dbReference type="EMBL" id="OQQ84100.1"/>
    </source>
</evidence>
<dbReference type="Pfam" id="PF13384">
    <property type="entry name" value="HTH_23"/>
    <property type="match status" value="1"/>
</dbReference>
<evidence type="ECO:0000259" key="7">
    <source>
        <dbReference type="PROSITE" id="PS51736"/>
    </source>
</evidence>
<dbReference type="SMART" id="SM00857">
    <property type="entry name" value="Resolvase"/>
    <property type="match status" value="1"/>
</dbReference>
<sequence length="202" mass="23062">MIFAYIRVSTDDQTVKNQKDMIERAGYRVDKWLADEGVSGTIDWTKREINVAIEEADEGDTIIVAELSRLGRSLKQILEIVELCQKKKVNIIMIREGIQTNNDSPVNKLLLSILGSLAEMERNLISQRTKDALALKRKNGVVLGRPVGRTTPVEKMKLYPKRKQIIAWREDGISYSEIARRLKVNRITVSKFVHTLELKESV</sequence>
<evidence type="ECO:0000256" key="6">
    <source>
        <dbReference type="PROSITE-ProRule" id="PRU10137"/>
    </source>
</evidence>
<dbReference type="InterPro" id="IPR006119">
    <property type="entry name" value="Resolv_N"/>
</dbReference>
<comment type="similarity">
    <text evidence="1">Belongs to the site-specific recombinase resolvase family.</text>
</comment>
<dbReference type="SUPFAM" id="SSF53041">
    <property type="entry name" value="Resolvase-like"/>
    <property type="match status" value="1"/>
</dbReference>
<dbReference type="Proteomes" id="UP000192638">
    <property type="component" value="Unassembled WGS sequence"/>
</dbReference>
<evidence type="ECO:0000313" key="9">
    <source>
        <dbReference type="Proteomes" id="UP000192638"/>
    </source>
</evidence>
<dbReference type="PROSITE" id="PS00397">
    <property type="entry name" value="RECOMBINASES_1"/>
    <property type="match status" value="1"/>
</dbReference>
<evidence type="ECO:0000256" key="3">
    <source>
        <dbReference type="ARBA" id="ARBA00023125"/>
    </source>
</evidence>
<dbReference type="InterPro" id="IPR036388">
    <property type="entry name" value="WH-like_DNA-bd_sf"/>
</dbReference>
<protein>
    <recommendedName>
        <fullName evidence="7">Resolvase/invertase-type recombinase catalytic domain-containing protein</fullName>
    </recommendedName>
</protein>
<gene>
    <name evidence="8" type="ORF">B6U60_04385</name>
</gene>
<dbReference type="CDD" id="cd03768">
    <property type="entry name" value="SR_ResInv"/>
    <property type="match status" value="1"/>
</dbReference>
<keyword evidence="4" id="KW-0233">DNA recombination</keyword>
<keyword evidence="2" id="KW-0229">DNA integration</keyword>
<dbReference type="InterPro" id="IPR036162">
    <property type="entry name" value="Resolvase-like_N_sf"/>
</dbReference>
<evidence type="ECO:0000256" key="5">
    <source>
        <dbReference type="PIRSR" id="PIRSR606118-50"/>
    </source>
</evidence>
<dbReference type="EMBL" id="NBEB01000044">
    <property type="protein sequence ID" value="OQQ84100.1"/>
    <property type="molecule type" value="Genomic_DNA"/>
</dbReference>
<dbReference type="GO" id="GO:0003677">
    <property type="term" value="F:DNA binding"/>
    <property type="evidence" value="ECO:0007669"/>
    <property type="project" value="UniProtKB-KW"/>
</dbReference>
<comment type="caution">
    <text evidence="8">The sequence shown here is derived from an EMBL/GenBank/DDBJ whole genome shotgun (WGS) entry which is preliminary data.</text>
</comment>
<accession>A0A1V9QTK1</accession>
<evidence type="ECO:0000256" key="1">
    <source>
        <dbReference type="ARBA" id="ARBA00009913"/>
    </source>
</evidence>
<keyword evidence="3" id="KW-0238">DNA-binding</keyword>
<evidence type="ECO:0000256" key="4">
    <source>
        <dbReference type="ARBA" id="ARBA00023172"/>
    </source>
</evidence>
<dbReference type="SUPFAM" id="SSF46689">
    <property type="entry name" value="Homeodomain-like"/>
    <property type="match status" value="1"/>
</dbReference>
<organism evidence="8 9">
    <name type="scientific">Ligilactobacillus salivarius</name>
    <dbReference type="NCBI Taxonomy" id="1624"/>
    <lineage>
        <taxon>Bacteria</taxon>
        <taxon>Bacillati</taxon>
        <taxon>Bacillota</taxon>
        <taxon>Bacilli</taxon>
        <taxon>Lactobacillales</taxon>
        <taxon>Lactobacillaceae</taxon>
        <taxon>Ligilactobacillus</taxon>
    </lineage>
</organism>
<dbReference type="GO" id="GO:0000150">
    <property type="term" value="F:DNA strand exchange activity"/>
    <property type="evidence" value="ECO:0007669"/>
    <property type="project" value="InterPro"/>
</dbReference>
<dbReference type="Gene3D" id="3.40.50.1390">
    <property type="entry name" value="Resolvase, N-terminal catalytic domain"/>
    <property type="match status" value="1"/>
</dbReference>
<dbReference type="RefSeq" id="WP_081530513.1">
    <property type="nucleotide sequence ID" value="NZ_NBEB01000044.1"/>
</dbReference>
<evidence type="ECO:0000256" key="2">
    <source>
        <dbReference type="ARBA" id="ARBA00022908"/>
    </source>
</evidence>
<dbReference type="PROSITE" id="PS51736">
    <property type="entry name" value="RECOMBINASES_3"/>
    <property type="match status" value="1"/>
</dbReference>
<dbReference type="InterPro" id="IPR009057">
    <property type="entry name" value="Homeodomain-like_sf"/>
</dbReference>
<dbReference type="GO" id="GO:0015074">
    <property type="term" value="P:DNA integration"/>
    <property type="evidence" value="ECO:0007669"/>
    <property type="project" value="UniProtKB-KW"/>
</dbReference>
<dbReference type="PANTHER" id="PTHR30461:SF19">
    <property type="entry name" value="SITE-SPECIFIC RECOMBINASE RESOLVASE FAMILY"/>
    <property type="match status" value="1"/>
</dbReference>
<name>A0A1V9QTK1_9LACO</name>
<dbReference type="AlphaFoldDB" id="A0A1V9QTK1"/>
<feature type="domain" description="Resolvase/invertase-type recombinase catalytic" evidence="7">
    <location>
        <begin position="1"/>
        <end position="140"/>
    </location>
</feature>
<reference evidence="8 9" key="1">
    <citation type="submission" date="2017-03" db="EMBL/GenBank/DDBJ databases">
        <title>Phylogenomics and comparative genomics of Lactobacillus salivarius, a mammalian gut commensal.</title>
        <authorList>
            <person name="Harris H.M."/>
        </authorList>
    </citation>
    <scope>NUCLEOTIDE SEQUENCE [LARGE SCALE GENOMIC DNA]</scope>
    <source>
        <strain evidence="8 9">LMG 14477</strain>
    </source>
</reference>
<proteinExistence type="inferred from homology"/>
<dbReference type="Pfam" id="PF00239">
    <property type="entry name" value="Resolvase"/>
    <property type="match status" value="1"/>
</dbReference>